<evidence type="ECO:0000256" key="8">
    <source>
        <dbReference type="ARBA" id="ARBA00031345"/>
    </source>
</evidence>
<reference evidence="11" key="2">
    <citation type="submission" date="2015-01" db="EMBL/GenBank/DDBJ databases">
        <title>Evolutionary Origins and Diversification of the Mycorrhizal Mutualists.</title>
        <authorList>
            <consortium name="DOE Joint Genome Institute"/>
            <consortium name="Mycorrhizal Genomics Consortium"/>
            <person name="Kohler A."/>
            <person name="Kuo A."/>
            <person name="Nagy L.G."/>
            <person name="Floudas D."/>
            <person name="Copeland A."/>
            <person name="Barry K.W."/>
            <person name="Cichocki N."/>
            <person name="Veneault-Fourrey C."/>
            <person name="LaButti K."/>
            <person name="Lindquist E.A."/>
            <person name="Lipzen A."/>
            <person name="Lundell T."/>
            <person name="Morin E."/>
            <person name="Murat C."/>
            <person name="Riley R."/>
            <person name="Ohm R."/>
            <person name="Sun H."/>
            <person name="Tunlid A."/>
            <person name="Henrissat B."/>
            <person name="Grigoriev I.V."/>
            <person name="Hibbett D.S."/>
            <person name="Martin F."/>
        </authorList>
    </citation>
    <scope>NUCLEOTIDE SEQUENCE [LARGE SCALE GENOMIC DNA]</scope>
    <source>
        <strain evidence="11">F 1598</strain>
    </source>
</reference>
<dbReference type="GO" id="GO:0017119">
    <property type="term" value="C:Golgi transport complex"/>
    <property type="evidence" value="ECO:0007669"/>
    <property type="project" value="InterPro"/>
</dbReference>
<evidence type="ECO:0000256" key="4">
    <source>
        <dbReference type="ARBA" id="ARBA00022448"/>
    </source>
</evidence>
<accession>A0A0C3EY03</accession>
<keyword evidence="7" id="KW-0472">Membrane</keyword>
<dbReference type="GO" id="GO:0006886">
    <property type="term" value="P:intracellular protein transport"/>
    <property type="evidence" value="ECO:0007669"/>
    <property type="project" value="InterPro"/>
</dbReference>
<name>A0A0C3EY03_PILCF</name>
<evidence type="ECO:0000256" key="1">
    <source>
        <dbReference type="ARBA" id="ARBA00004395"/>
    </source>
</evidence>
<dbReference type="GO" id="GO:0007030">
    <property type="term" value="P:Golgi organization"/>
    <property type="evidence" value="ECO:0007669"/>
    <property type="project" value="TreeGrafter"/>
</dbReference>
<gene>
    <name evidence="10" type="ORF">PILCRDRAFT_91140</name>
</gene>
<organism evidence="10 11">
    <name type="scientific">Piloderma croceum (strain F 1598)</name>
    <dbReference type="NCBI Taxonomy" id="765440"/>
    <lineage>
        <taxon>Eukaryota</taxon>
        <taxon>Fungi</taxon>
        <taxon>Dikarya</taxon>
        <taxon>Basidiomycota</taxon>
        <taxon>Agaricomycotina</taxon>
        <taxon>Agaricomycetes</taxon>
        <taxon>Agaricomycetidae</taxon>
        <taxon>Atheliales</taxon>
        <taxon>Atheliaceae</taxon>
        <taxon>Piloderma</taxon>
    </lineage>
</organism>
<keyword evidence="11" id="KW-1185">Reference proteome</keyword>
<dbReference type="Pfam" id="PF10191">
    <property type="entry name" value="COG7"/>
    <property type="match status" value="2"/>
</dbReference>
<dbReference type="InParanoid" id="A0A0C3EY03"/>
<feature type="compositionally biased region" description="Polar residues" evidence="9">
    <location>
        <begin position="371"/>
        <end position="383"/>
    </location>
</feature>
<feature type="region of interest" description="Disordered" evidence="9">
    <location>
        <begin position="367"/>
        <end position="416"/>
    </location>
</feature>
<dbReference type="InterPro" id="IPR019335">
    <property type="entry name" value="COG7"/>
</dbReference>
<feature type="compositionally biased region" description="Basic residues" evidence="9">
    <location>
        <begin position="384"/>
        <end position="393"/>
    </location>
</feature>
<proteinExistence type="inferred from homology"/>
<evidence type="ECO:0000313" key="11">
    <source>
        <dbReference type="Proteomes" id="UP000054166"/>
    </source>
</evidence>
<evidence type="ECO:0000256" key="9">
    <source>
        <dbReference type="SAM" id="MobiDB-lite"/>
    </source>
</evidence>
<evidence type="ECO:0000256" key="3">
    <source>
        <dbReference type="ARBA" id="ARBA00020984"/>
    </source>
</evidence>
<evidence type="ECO:0000256" key="7">
    <source>
        <dbReference type="ARBA" id="ARBA00023136"/>
    </source>
</evidence>
<sequence length="888" mass="97895">MPSTLELIGSLEDHDNVAAWINNVLGTQDTDTSIPVDLTELDQHLTHLLATLEIACQDTSSQLEHIIDDVSRGVPRLTYDLHFMRDGALTLQTALTKVQAKSKDSVPDDTSAALDRLQYLDTVKGRMEAAREVLREAESWSSLEMEVTSLLVEKSYEKAAERLNEASKSMVVFQNTPEYESRRTLMVSLQNQLEASLSSALVAAINTQDVVVCRNFFSIFSNIQRETEFRNYYNGSRRASLVTQWQNAHLSDCDSAPSTPSLSTPTTFTAFLTTFYASFLSIINAERTSIPSIFPDPAPTLSTLITSTLTSFQPTFSERLASLFSHHGASGLRELITAFKATEEFAANTDKIMEKIQYSAALSSPMLPSHMQGSEDTTPQLQRQKSHSRKRSTRMSISWRANPRRSSLSGGSLAKTPGGGLLGDTMELDWDQELFQPFLDFQVDYASLERRLLDSALDEIVSTDSRPGVTESDRARVLRERSVDVFSVADDSLGRCMTFTHGYGAVGLVQALDHFLKSFIDIWTADITSAQATAFSGRGASDSEEDLSDLDYTAQDWSDIQMSLHLLASARAVLDRLVVFETKLRSNLIQVATSFRLARNDPSGLSISGTTRGEGLLLIQSSLNSAELHDLLKSVESESQTRHLGSPMPLLLEARAAVSTFARACQRSLQETILSPLRKPLTSYPLSPLWSATPSEQSRRGGVNELQVPTFSLSPSEVVQRLAEGLLNLPRLFEVYADDDALSFSLETLPYIDAELLKGLSEQTDLPHQAPPGHMRRASLAPTLKPSSLSPEAVSSAWLSSLGHTILSHLTSAVLPKIRTLTTTGAAQLSSDLGYLSNIVRAINVEYEDLDRWKDYVSMGDEEGRKIMLEKEPGNSVLSQVGRMRGWS</sequence>
<dbReference type="OrthoDB" id="249612at2759"/>
<dbReference type="PANTHER" id="PTHR21443:SF0">
    <property type="entry name" value="CONSERVED OLIGOMERIC GOLGI COMPLEX SUBUNIT 7"/>
    <property type="match status" value="1"/>
</dbReference>
<dbReference type="STRING" id="765440.A0A0C3EY03"/>
<evidence type="ECO:0000256" key="5">
    <source>
        <dbReference type="ARBA" id="ARBA00022927"/>
    </source>
</evidence>
<keyword evidence="5" id="KW-0653">Protein transport</keyword>
<evidence type="ECO:0000256" key="2">
    <source>
        <dbReference type="ARBA" id="ARBA00005831"/>
    </source>
</evidence>
<dbReference type="PANTHER" id="PTHR21443">
    <property type="entry name" value="CONSERVED OLIGOMERIC GOLGI COMPLEX COMPONENT 7"/>
    <property type="match status" value="1"/>
</dbReference>
<dbReference type="EMBL" id="KN833025">
    <property type="protein sequence ID" value="KIM77400.1"/>
    <property type="molecule type" value="Genomic_DNA"/>
</dbReference>
<keyword evidence="4" id="KW-0813">Transport</keyword>
<dbReference type="GO" id="GO:0000139">
    <property type="term" value="C:Golgi membrane"/>
    <property type="evidence" value="ECO:0007669"/>
    <property type="project" value="UniProtKB-SubCell"/>
</dbReference>
<feature type="region of interest" description="Disordered" evidence="9">
    <location>
        <begin position="764"/>
        <end position="786"/>
    </location>
</feature>
<dbReference type="GO" id="GO:0006890">
    <property type="term" value="P:retrograde vesicle-mediated transport, Golgi to endoplasmic reticulum"/>
    <property type="evidence" value="ECO:0007669"/>
    <property type="project" value="TreeGrafter"/>
</dbReference>
<dbReference type="HOGENOM" id="CLU_006044_0_0_1"/>
<dbReference type="AlphaFoldDB" id="A0A0C3EY03"/>
<protein>
    <recommendedName>
        <fullName evidence="3">Conserved oligomeric Golgi complex subunit 7</fullName>
    </recommendedName>
    <alternativeName>
        <fullName evidence="8">Component of oligomeric Golgi complex 7</fullName>
    </alternativeName>
</protein>
<comment type="subcellular location">
    <subcellularLocation>
        <location evidence="1">Golgi apparatus membrane</location>
        <topology evidence="1">Peripheral membrane protein</topology>
    </subcellularLocation>
</comment>
<dbReference type="Proteomes" id="UP000054166">
    <property type="component" value="Unassembled WGS sequence"/>
</dbReference>
<evidence type="ECO:0000256" key="6">
    <source>
        <dbReference type="ARBA" id="ARBA00023034"/>
    </source>
</evidence>
<reference evidence="10 11" key="1">
    <citation type="submission" date="2014-04" db="EMBL/GenBank/DDBJ databases">
        <authorList>
            <consortium name="DOE Joint Genome Institute"/>
            <person name="Kuo A."/>
            <person name="Tarkka M."/>
            <person name="Buscot F."/>
            <person name="Kohler A."/>
            <person name="Nagy L.G."/>
            <person name="Floudas D."/>
            <person name="Copeland A."/>
            <person name="Barry K.W."/>
            <person name="Cichocki N."/>
            <person name="Veneault-Fourrey C."/>
            <person name="LaButti K."/>
            <person name="Lindquist E.A."/>
            <person name="Lipzen A."/>
            <person name="Lundell T."/>
            <person name="Morin E."/>
            <person name="Murat C."/>
            <person name="Sun H."/>
            <person name="Tunlid A."/>
            <person name="Henrissat B."/>
            <person name="Grigoriev I.V."/>
            <person name="Hibbett D.S."/>
            <person name="Martin F."/>
            <person name="Nordberg H.P."/>
            <person name="Cantor M.N."/>
            <person name="Hua S.X."/>
        </authorList>
    </citation>
    <scope>NUCLEOTIDE SEQUENCE [LARGE SCALE GENOMIC DNA]</scope>
    <source>
        <strain evidence="10 11">F 1598</strain>
    </source>
</reference>
<evidence type="ECO:0000313" key="10">
    <source>
        <dbReference type="EMBL" id="KIM77400.1"/>
    </source>
</evidence>
<comment type="similarity">
    <text evidence="2">Belongs to the COG7 family.</text>
</comment>
<keyword evidence="6" id="KW-0333">Golgi apparatus</keyword>